<dbReference type="EMBL" id="CP009621">
    <property type="protein sequence ID" value="AKD05609.1"/>
    <property type="molecule type" value="Genomic_DNA"/>
</dbReference>
<protein>
    <recommendedName>
        <fullName evidence="3">N-acetyltransferase domain-containing protein</fullName>
    </recommendedName>
</protein>
<keyword evidence="1" id="KW-0808">Transferase</keyword>
<dbReference type="InterPro" id="IPR000182">
    <property type="entry name" value="GNAT_dom"/>
</dbReference>
<sequence length="149" mass="17166">MQVQQQVYTARPEDYAFLTEVWEASVRATHHFLTEEDILFYKPLVRDEYLQQVELRYVKDENGRIAGFVGTAEGKVEMLFVHPESRGQGIGKKLLQYAVDALQANAVDVNEQNEQAIGFYEHFGFRTVSRSEVDGMGKPYPILHMQLPR</sequence>
<dbReference type="SUPFAM" id="SSF55729">
    <property type="entry name" value="Acyl-CoA N-acyltransferases (Nat)"/>
    <property type="match status" value="1"/>
</dbReference>
<feature type="domain" description="N-acetyltransferase" evidence="3">
    <location>
        <begin position="5"/>
        <end position="149"/>
    </location>
</feature>
<dbReference type="CDD" id="cd04301">
    <property type="entry name" value="NAT_SF"/>
    <property type="match status" value="1"/>
</dbReference>
<evidence type="ECO:0000313" key="4">
    <source>
        <dbReference type="EMBL" id="AKD05609.1"/>
    </source>
</evidence>
<dbReference type="PANTHER" id="PTHR43800:SF1">
    <property type="entry name" value="PEPTIDYL-LYSINE N-ACETYLTRANSFERASE YJAB"/>
    <property type="match status" value="1"/>
</dbReference>
<dbReference type="Gene3D" id="3.40.630.30">
    <property type="match status" value="1"/>
</dbReference>
<dbReference type="InterPro" id="IPR016181">
    <property type="entry name" value="Acyl_CoA_acyltransferase"/>
</dbReference>
<proteinExistence type="predicted"/>
<name>A0A0E3ZHP4_9BACT</name>
<evidence type="ECO:0000256" key="2">
    <source>
        <dbReference type="ARBA" id="ARBA00023315"/>
    </source>
</evidence>
<dbReference type="PANTHER" id="PTHR43800">
    <property type="entry name" value="PEPTIDYL-LYSINE N-ACETYLTRANSFERASE YJAB"/>
    <property type="match status" value="1"/>
</dbReference>
<dbReference type="AlphaFoldDB" id="A0A0E3ZHP4"/>
<keyword evidence="2" id="KW-0012">Acyltransferase</keyword>
<dbReference type="OrthoDB" id="9789605at2"/>
<dbReference type="PROSITE" id="PS51186">
    <property type="entry name" value="GNAT"/>
    <property type="match status" value="1"/>
</dbReference>
<dbReference type="KEGG" id="pko:PKOR_09080"/>
<evidence type="ECO:0000259" key="3">
    <source>
        <dbReference type="PROSITE" id="PS51186"/>
    </source>
</evidence>
<dbReference type="PATRIC" id="fig|400092.3.peg.1997"/>
<organism evidence="4 5">
    <name type="scientific">Pontibacter korlensis</name>
    <dbReference type="NCBI Taxonomy" id="400092"/>
    <lineage>
        <taxon>Bacteria</taxon>
        <taxon>Pseudomonadati</taxon>
        <taxon>Bacteroidota</taxon>
        <taxon>Cytophagia</taxon>
        <taxon>Cytophagales</taxon>
        <taxon>Hymenobacteraceae</taxon>
        <taxon>Pontibacter</taxon>
    </lineage>
</organism>
<gene>
    <name evidence="4" type="ORF">PKOR_09080</name>
</gene>
<dbReference type="STRING" id="400092.PKOR_09080"/>
<reference evidence="4 5" key="1">
    <citation type="journal article" date="2015" name="Sci. Rep.">
        <title>Unraveling adaptation of Pontibacter korlensis to radiation and infertility in desert through complete genome and comparative transcriptomic analysis.</title>
        <authorList>
            <person name="Dai J."/>
            <person name="Dai W."/>
            <person name="Qiu C."/>
            <person name="Yang Z."/>
            <person name="Zhang Y."/>
            <person name="Zhou M."/>
            <person name="Zhang L."/>
            <person name="Fang C."/>
            <person name="Gao Q."/>
            <person name="Yang Q."/>
            <person name="Li X."/>
            <person name="Wang Z."/>
            <person name="Wang Z."/>
            <person name="Jia Z."/>
            <person name="Chen X."/>
        </authorList>
    </citation>
    <scope>NUCLEOTIDE SEQUENCE [LARGE SCALE GENOMIC DNA]</scope>
    <source>
        <strain evidence="4 5">X14-1T</strain>
    </source>
</reference>
<accession>A0A0E3ZHP4</accession>
<keyword evidence="5" id="KW-1185">Reference proteome</keyword>
<evidence type="ECO:0000313" key="5">
    <source>
        <dbReference type="Proteomes" id="UP000033109"/>
    </source>
</evidence>
<dbReference type="Proteomes" id="UP000033109">
    <property type="component" value="Chromosome"/>
</dbReference>
<dbReference type="Pfam" id="PF13673">
    <property type="entry name" value="Acetyltransf_10"/>
    <property type="match status" value="1"/>
</dbReference>
<dbReference type="GO" id="GO:0016747">
    <property type="term" value="F:acyltransferase activity, transferring groups other than amino-acyl groups"/>
    <property type="evidence" value="ECO:0007669"/>
    <property type="project" value="InterPro"/>
</dbReference>
<dbReference type="HOGENOM" id="CLU_013985_21_0_10"/>
<evidence type="ECO:0000256" key="1">
    <source>
        <dbReference type="ARBA" id="ARBA00022679"/>
    </source>
</evidence>